<organism evidence="2 3">
    <name type="scientific">Pholiota conissans</name>
    <dbReference type="NCBI Taxonomy" id="109636"/>
    <lineage>
        <taxon>Eukaryota</taxon>
        <taxon>Fungi</taxon>
        <taxon>Dikarya</taxon>
        <taxon>Basidiomycota</taxon>
        <taxon>Agaricomycotina</taxon>
        <taxon>Agaricomycetes</taxon>
        <taxon>Agaricomycetidae</taxon>
        <taxon>Agaricales</taxon>
        <taxon>Agaricineae</taxon>
        <taxon>Strophariaceae</taxon>
        <taxon>Pholiota</taxon>
    </lineage>
</organism>
<sequence>MQGTYKTQTTNTMRLYLTSYNLANCSYCTRDGKTVYKVSCSSSGLGEITATIWRSLSKLEPTPEEVLWAEKHFGDDAIPHPSVPYTNEEPIESYRKSLESQDDELLSWAGPPPTVDDYKRCSSKSEAKQGLTNVAEIEMHSISSTVIRHLGNEWKASEFFSKAGWGWYGSDRIFKGPDDNEYRWKMGPAGAELFLVDTDPKEERGKAHVPLLVARFSNAELNGDKLPAFLEIFPAGEDMADWILITFIYVEMMRKPTYNRYLT</sequence>
<evidence type="ECO:0000313" key="2">
    <source>
        <dbReference type="EMBL" id="KAF9481310.1"/>
    </source>
</evidence>
<name>A0A9P5Z734_9AGAR</name>
<comment type="caution">
    <text evidence="2">The sequence shown here is derived from an EMBL/GenBank/DDBJ whole genome shotgun (WGS) entry which is preliminary data.</text>
</comment>
<reference evidence="2" key="1">
    <citation type="submission" date="2020-11" db="EMBL/GenBank/DDBJ databases">
        <authorList>
            <consortium name="DOE Joint Genome Institute"/>
            <person name="Ahrendt S."/>
            <person name="Riley R."/>
            <person name="Andreopoulos W."/>
            <person name="Labutti K."/>
            <person name="Pangilinan J."/>
            <person name="Ruiz-Duenas F.J."/>
            <person name="Barrasa J.M."/>
            <person name="Sanchez-Garcia M."/>
            <person name="Camarero S."/>
            <person name="Miyauchi S."/>
            <person name="Serrano A."/>
            <person name="Linde D."/>
            <person name="Babiker R."/>
            <person name="Drula E."/>
            <person name="Ayuso-Fernandez I."/>
            <person name="Pacheco R."/>
            <person name="Padilla G."/>
            <person name="Ferreira P."/>
            <person name="Barriuso J."/>
            <person name="Kellner H."/>
            <person name="Castanera R."/>
            <person name="Alfaro M."/>
            <person name="Ramirez L."/>
            <person name="Pisabarro A.G."/>
            <person name="Kuo A."/>
            <person name="Tritt A."/>
            <person name="Lipzen A."/>
            <person name="He G."/>
            <person name="Yan M."/>
            <person name="Ng V."/>
            <person name="Cullen D."/>
            <person name="Martin F."/>
            <person name="Rosso M.-N."/>
            <person name="Henrissat B."/>
            <person name="Hibbett D."/>
            <person name="Martinez A.T."/>
            <person name="Grigoriev I.V."/>
        </authorList>
    </citation>
    <scope>NUCLEOTIDE SEQUENCE</scope>
    <source>
        <strain evidence="2">CIRM-BRFM 674</strain>
    </source>
</reference>
<dbReference type="InterPro" id="IPR046528">
    <property type="entry name" value="DUF6593"/>
</dbReference>
<dbReference type="AlphaFoldDB" id="A0A9P5Z734"/>
<dbReference type="Proteomes" id="UP000807469">
    <property type="component" value="Unassembled WGS sequence"/>
</dbReference>
<evidence type="ECO:0000259" key="1">
    <source>
        <dbReference type="Pfam" id="PF20236"/>
    </source>
</evidence>
<evidence type="ECO:0000313" key="3">
    <source>
        <dbReference type="Proteomes" id="UP000807469"/>
    </source>
</evidence>
<proteinExistence type="predicted"/>
<gene>
    <name evidence="2" type="ORF">BDN70DRAFT_855358</name>
</gene>
<dbReference type="EMBL" id="MU155180">
    <property type="protein sequence ID" value="KAF9481310.1"/>
    <property type="molecule type" value="Genomic_DNA"/>
</dbReference>
<keyword evidence="3" id="KW-1185">Reference proteome</keyword>
<protein>
    <recommendedName>
        <fullName evidence="1">DUF6593 domain-containing protein</fullName>
    </recommendedName>
</protein>
<feature type="domain" description="DUF6593" evidence="1">
    <location>
        <begin position="128"/>
        <end position="255"/>
    </location>
</feature>
<dbReference type="OrthoDB" id="3360976at2759"/>
<dbReference type="Pfam" id="PF20236">
    <property type="entry name" value="DUF6593"/>
    <property type="match status" value="1"/>
</dbReference>
<accession>A0A9P5Z734</accession>